<evidence type="ECO:0000313" key="3">
    <source>
        <dbReference type="EMBL" id="WOE76047.1"/>
    </source>
</evidence>
<protein>
    <submittedName>
        <fullName evidence="3">SDR family oxidoreductase</fullName>
    </submittedName>
</protein>
<accession>A0AA97FAI8</accession>
<dbReference type="PANTHER" id="PTHR48107:SF7">
    <property type="entry name" value="RE15974P"/>
    <property type="match status" value="1"/>
</dbReference>
<organism evidence="3 4">
    <name type="scientific">Alterisphingorhabdus coralli</name>
    <dbReference type="NCBI Taxonomy" id="3071408"/>
    <lineage>
        <taxon>Bacteria</taxon>
        <taxon>Pseudomonadati</taxon>
        <taxon>Pseudomonadota</taxon>
        <taxon>Alphaproteobacteria</taxon>
        <taxon>Sphingomonadales</taxon>
        <taxon>Sphingomonadaceae</taxon>
        <taxon>Alterisphingorhabdus (ex Yan et al. 2024)</taxon>
    </lineage>
</organism>
<evidence type="ECO:0000256" key="2">
    <source>
        <dbReference type="ARBA" id="ARBA00023002"/>
    </source>
</evidence>
<dbReference type="EMBL" id="CP136594">
    <property type="protein sequence ID" value="WOE76047.1"/>
    <property type="molecule type" value="Genomic_DNA"/>
</dbReference>
<dbReference type="AlphaFoldDB" id="A0AA97FAI8"/>
<evidence type="ECO:0000313" key="4">
    <source>
        <dbReference type="Proteomes" id="UP001302429"/>
    </source>
</evidence>
<proteinExistence type="inferred from homology"/>
<dbReference type="Gene3D" id="3.40.50.720">
    <property type="entry name" value="NAD(P)-binding Rossmann-like Domain"/>
    <property type="match status" value="1"/>
</dbReference>
<keyword evidence="4" id="KW-1185">Reference proteome</keyword>
<gene>
    <name evidence="3" type="ORF">RB602_04820</name>
</gene>
<keyword evidence="2" id="KW-0560">Oxidoreductase</keyword>
<dbReference type="PANTHER" id="PTHR48107">
    <property type="entry name" value="NADPH-DEPENDENT ALDEHYDE REDUCTASE-LIKE PROTEIN, CHLOROPLASTIC-RELATED"/>
    <property type="match status" value="1"/>
</dbReference>
<dbReference type="KEGG" id="acoa:RB602_04820"/>
<reference evidence="3 4" key="1">
    <citation type="submission" date="2023-10" db="EMBL/GenBank/DDBJ databases">
        <title>Complete genome sequence of a Sphingomonadaceae bacterium.</title>
        <authorList>
            <person name="Yan C."/>
        </authorList>
    </citation>
    <scope>NUCLEOTIDE SEQUENCE [LARGE SCALE GENOMIC DNA]</scope>
    <source>
        <strain evidence="3 4">SCSIO 66989</strain>
    </source>
</reference>
<comment type="similarity">
    <text evidence="1">Belongs to the short-chain dehydrogenases/reductases (SDR) family.</text>
</comment>
<dbReference type="Proteomes" id="UP001302429">
    <property type="component" value="Chromosome"/>
</dbReference>
<name>A0AA97FAI8_9SPHN</name>
<dbReference type="RefSeq" id="WP_317083466.1">
    <property type="nucleotide sequence ID" value="NZ_CP136594.1"/>
</dbReference>
<dbReference type="GO" id="GO:0016614">
    <property type="term" value="F:oxidoreductase activity, acting on CH-OH group of donors"/>
    <property type="evidence" value="ECO:0007669"/>
    <property type="project" value="UniProtKB-ARBA"/>
</dbReference>
<sequence>MENSAANDLKGKVALVTGSARNMGRAFAVALASRGADVVVHHNSDSSASDAEETAQLVQQQGSKALIVSGDLSQTPAVRAIFVAAMDAFGRIDIVINNAGVVLKKPVADVSEEEFDTLFGINTKAPFFVMQEAAKVISDNGRIINIGTSLLGATTGLYGLYAGSKAPLEDFTRALAKEIGDRGITVNTVSPGPIDTPFFHGEENEHSTALLKSMSPLGRLGEIEDIVPLIDFLASEESRWVTAQTLFINGGFVAR</sequence>
<dbReference type="PRINTS" id="PR00080">
    <property type="entry name" value="SDRFAMILY"/>
</dbReference>
<dbReference type="FunFam" id="3.40.50.720:FF:000084">
    <property type="entry name" value="Short-chain dehydrogenase reductase"/>
    <property type="match status" value="1"/>
</dbReference>
<dbReference type="PRINTS" id="PR00081">
    <property type="entry name" value="GDHRDH"/>
</dbReference>
<dbReference type="InterPro" id="IPR002347">
    <property type="entry name" value="SDR_fam"/>
</dbReference>
<dbReference type="Pfam" id="PF13561">
    <property type="entry name" value="adh_short_C2"/>
    <property type="match status" value="1"/>
</dbReference>
<dbReference type="SUPFAM" id="SSF51735">
    <property type="entry name" value="NAD(P)-binding Rossmann-fold domains"/>
    <property type="match status" value="1"/>
</dbReference>
<evidence type="ECO:0000256" key="1">
    <source>
        <dbReference type="ARBA" id="ARBA00006484"/>
    </source>
</evidence>
<dbReference type="InterPro" id="IPR036291">
    <property type="entry name" value="NAD(P)-bd_dom_sf"/>
</dbReference>
<dbReference type="CDD" id="cd05362">
    <property type="entry name" value="THN_reductase-like_SDR_c"/>
    <property type="match status" value="1"/>
</dbReference>